<evidence type="ECO:0008006" key="5">
    <source>
        <dbReference type="Google" id="ProtNLM"/>
    </source>
</evidence>
<name>A0ABW4LCR0_9MICO</name>
<evidence type="ECO:0000256" key="2">
    <source>
        <dbReference type="SAM" id="Phobius"/>
    </source>
</evidence>
<evidence type="ECO:0000313" key="3">
    <source>
        <dbReference type="EMBL" id="MFD1720520.1"/>
    </source>
</evidence>
<keyword evidence="2" id="KW-0472">Membrane</keyword>
<proteinExistence type="predicted"/>
<evidence type="ECO:0000256" key="1">
    <source>
        <dbReference type="SAM" id="MobiDB-lite"/>
    </source>
</evidence>
<comment type="caution">
    <text evidence="3">The sequence shown here is derived from an EMBL/GenBank/DDBJ whole genome shotgun (WGS) entry which is preliminary data.</text>
</comment>
<dbReference type="RefSeq" id="WP_377931913.1">
    <property type="nucleotide sequence ID" value="NZ_JBHUEA010000003.1"/>
</dbReference>
<dbReference type="Proteomes" id="UP001597347">
    <property type="component" value="Unassembled WGS sequence"/>
</dbReference>
<organism evidence="3 4">
    <name type="scientific">Amnibacterium endophyticum</name>
    <dbReference type="NCBI Taxonomy" id="2109337"/>
    <lineage>
        <taxon>Bacteria</taxon>
        <taxon>Bacillati</taxon>
        <taxon>Actinomycetota</taxon>
        <taxon>Actinomycetes</taxon>
        <taxon>Micrococcales</taxon>
        <taxon>Microbacteriaceae</taxon>
        <taxon>Amnibacterium</taxon>
    </lineage>
</organism>
<feature type="compositionally biased region" description="Basic and acidic residues" evidence="1">
    <location>
        <begin position="69"/>
        <end position="86"/>
    </location>
</feature>
<evidence type="ECO:0000313" key="4">
    <source>
        <dbReference type="Proteomes" id="UP001597347"/>
    </source>
</evidence>
<reference evidence="4" key="1">
    <citation type="journal article" date="2019" name="Int. J. Syst. Evol. Microbiol.">
        <title>The Global Catalogue of Microorganisms (GCM) 10K type strain sequencing project: providing services to taxonomists for standard genome sequencing and annotation.</title>
        <authorList>
            <consortium name="The Broad Institute Genomics Platform"/>
            <consortium name="The Broad Institute Genome Sequencing Center for Infectious Disease"/>
            <person name="Wu L."/>
            <person name="Ma J."/>
        </authorList>
    </citation>
    <scope>NUCLEOTIDE SEQUENCE [LARGE SCALE GENOMIC DNA]</scope>
    <source>
        <strain evidence="4">CGMCC 1.12471</strain>
    </source>
</reference>
<protein>
    <recommendedName>
        <fullName evidence="5">ABC transporter ATP-binding protein</fullName>
    </recommendedName>
</protein>
<keyword evidence="2" id="KW-1133">Transmembrane helix</keyword>
<keyword evidence="4" id="KW-1185">Reference proteome</keyword>
<sequence>MSRPSLRERLKPVELVGFAAVLAVFTGGIALIGTRDLQLSVILAGVAFIVALLVLAMLALAAGEPADPEDTRPLQDRRDEERNRDA</sequence>
<accession>A0ABW4LCR0</accession>
<feature type="region of interest" description="Disordered" evidence="1">
    <location>
        <begin position="65"/>
        <end position="86"/>
    </location>
</feature>
<feature type="transmembrane region" description="Helical" evidence="2">
    <location>
        <begin position="12"/>
        <end position="33"/>
    </location>
</feature>
<keyword evidence="2" id="KW-0812">Transmembrane</keyword>
<gene>
    <name evidence="3" type="ORF">ACFSBI_03080</name>
</gene>
<feature type="transmembrane region" description="Helical" evidence="2">
    <location>
        <begin position="39"/>
        <end position="62"/>
    </location>
</feature>
<dbReference type="EMBL" id="JBHUEA010000003">
    <property type="protein sequence ID" value="MFD1720520.1"/>
    <property type="molecule type" value="Genomic_DNA"/>
</dbReference>